<evidence type="ECO:0000313" key="8">
    <source>
        <dbReference type="Proteomes" id="UP001177023"/>
    </source>
</evidence>
<comment type="caution">
    <text evidence="7">The sequence shown here is derived from an EMBL/GenBank/DDBJ whole genome shotgun (WGS) entry which is preliminary data.</text>
</comment>
<proteinExistence type="inferred from homology"/>
<dbReference type="AlphaFoldDB" id="A0AA36CP88"/>
<dbReference type="InterPro" id="IPR039361">
    <property type="entry name" value="Cyclin"/>
</dbReference>
<dbReference type="SUPFAM" id="SSF47954">
    <property type="entry name" value="Cyclin-like"/>
    <property type="match status" value="2"/>
</dbReference>
<dbReference type="PANTHER" id="PTHR10177">
    <property type="entry name" value="CYCLINS"/>
    <property type="match status" value="1"/>
</dbReference>
<feature type="non-terminal residue" evidence="7">
    <location>
        <position position="1"/>
    </location>
</feature>
<evidence type="ECO:0000256" key="5">
    <source>
        <dbReference type="SAM" id="MobiDB-lite"/>
    </source>
</evidence>
<dbReference type="Gene3D" id="1.10.472.10">
    <property type="entry name" value="Cyclin-like"/>
    <property type="match status" value="2"/>
</dbReference>
<keyword evidence="1" id="KW-0132">Cell division</keyword>
<evidence type="ECO:0000259" key="6">
    <source>
        <dbReference type="SMART" id="SM00385"/>
    </source>
</evidence>
<evidence type="ECO:0000256" key="4">
    <source>
        <dbReference type="RuleBase" id="RU000383"/>
    </source>
</evidence>
<dbReference type="Proteomes" id="UP001177023">
    <property type="component" value="Unassembled WGS sequence"/>
</dbReference>
<dbReference type="CDD" id="cd20520">
    <property type="entry name" value="CYCLIN_CCNE_rpt2"/>
    <property type="match status" value="1"/>
</dbReference>
<keyword evidence="8" id="KW-1185">Reference proteome</keyword>
<organism evidence="7 8">
    <name type="scientific">Mesorhabditis spiculigera</name>
    <dbReference type="NCBI Taxonomy" id="96644"/>
    <lineage>
        <taxon>Eukaryota</taxon>
        <taxon>Metazoa</taxon>
        <taxon>Ecdysozoa</taxon>
        <taxon>Nematoda</taxon>
        <taxon>Chromadorea</taxon>
        <taxon>Rhabditida</taxon>
        <taxon>Rhabditina</taxon>
        <taxon>Rhabditomorpha</taxon>
        <taxon>Rhabditoidea</taxon>
        <taxon>Rhabditidae</taxon>
        <taxon>Mesorhabditinae</taxon>
        <taxon>Mesorhabditis</taxon>
    </lineage>
</organism>
<accession>A0AA36CP88</accession>
<evidence type="ECO:0000256" key="3">
    <source>
        <dbReference type="ARBA" id="ARBA00023306"/>
    </source>
</evidence>
<sequence length="438" mass="49666">MGATIHKFFHHSEKVSSGCSAISRKRAQPQRPASVTRPPRKQLKMTTARIEETTSSAGPGTPANASFEVYESPETPENHHSDSSDSGEEDCYVEGPNEDNSLRSIAESLDEDFGLEPVPPQLTDESTTGLGSPVKMWNLMVNTDKKSMSSSGYLDNHTDITGSTRAILIDWIMEVCESEKQHRETFHLAVDYVDRFLSNTTGWPVEHLQLIGMTAVFIASKFEEIYPPKLDAFIYYTDGACRCVEVQEMELFMLEKLDWILSPVTPVHWLSFFMQLLGRKEIKPDSEEGPSDKRCVVPNLMIEDFVHMAKILDLCRTDVRSLDFSYRELAAAVLFNCLEPQRLITQVTGINPTTITRAIGWVEPFVRYADRKRPLGDPIPQRSNVRVDDMHNIQGHGYYNRIETALAEIEEERKKLALESRPILRPAKRAILRSRLSF</sequence>
<feature type="region of interest" description="Disordered" evidence="5">
    <location>
        <begin position="1"/>
        <end position="99"/>
    </location>
</feature>
<dbReference type="InterPro" id="IPR036915">
    <property type="entry name" value="Cyclin-like_sf"/>
</dbReference>
<evidence type="ECO:0000256" key="2">
    <source>
        <dbReference type="ARBA" id="ARBA00023127"/>
    </source>
</evidence>
<dbReference type="SMART" id="SM00385">
    <property type="entry name" value="CYCLIN"/>
    <property type="match status" value="1"/>
</dbReference>
<evidence type="ECO:0000256" key="1">
    <source>
        <dbReference type="ARBA" id="ARBA00022618"/>
    </source>
</evidence>
<evidence type="ECO:0000313" key="7">
    <source>
        <dbReference type="EMBL" id="CAJ0572761.1"/>
    </source>
</evidence>
<keyword evidence="2 4" id="KW-0195">Cyclin</keyword>
<protein>
    <recommendedName>
        <fullName evidence="6">Cyclin-like domain-containing protein</fullName>
    </recommendedName>
</protein>
<name>A0AA36CP88_9BILA</name>
<dbReference type="InterPro" id="IPR013763">
    <property type="entry name" value="Cyclin-like_dom"/>
</dbReference>
<gene>
    <name evidence="7" type="ORF">MSPICULIGERA_LOCUS11141</name>
</gene>
<comment type="similarity">
    <text evidence="4">Belongs to the cyclin family.</text>
</comment>
<dbReference type="InterPro" id="IPR006671">
    <property type="entry name" value="Cyclin_N"/>
</dbReference>
<feature type="domain" description="Cyclin-like" evidence="6">
    <location>
        <begin position="170"/>
        <end position="255"/>
    </location>
</feature>
<dbReference type="GO" id="GO:0051301">
    <property type="term" value="P:cell division"/>
    <property type="evidence" value="ECO:0007669"/>
    <property type="project" value="UniProtKB-KW"/>
</dbReference>
<keyword evidence="3" id="KW-0131">Cell cycle</keyword>
<reference evidence="7" key="1">
    <citation type="submission" date="2023-06" db="EMBL/GenBank/DDBJ databases">
        <authorList>
            <person name="Delattre M."/>
        </authorList>
    </citation>
    <scope>NUCLEOTIDE SEQUENCE</scope>
    <source>
        <strain evidence="7">AF72</strain>
    </source>
</reference>
<dbReference type="EMBL" id="CATQJA010002606">
    <property type="protein sequence ID" value="CAJ0572761.1"/>
    <property type="molecule type" value="Genomic_DNA"/>
</dbReference>
<dbReference type="Pfam" id="PF00134">
    <property type="entry name" value="Cyclin_N"/>
    <property type="match status" value="1"/>
</dbReference>
<dbReference type="FunFam" id="1.10.472.10:FF:000001">
    <property type="entry name" value="G2/mitotic-specific cyclin"/>
    <property type="match status" value="1"/>
</dbReference>